<organism evidence="2 3">
    <name type="scientific">Tilletia controversa</name>
    <name type="common">dwarf bunt fungus</name>
    <dbReference type="NCBI Taxonomy" id="13291"/>
    <lineage>
        <taxon>Eukaryota</taxon>
        <taxon>Fungi</taxon>
        <taxon>Dikarya</taxon>
        <taxon>Basidiomycota</taxon>
        <taxon>Ustilaginomycotina</taxon>
        <taxon>Exobasidiomycetes</taxon>
        <taxon>Tilletiales</taxon>
        <taxon>Tilletiaceae</taxon>
        <taxon>Tilletia</taxon>
    </lineage>
</organism>
<evidence type="ECO:0000313" key="3">
    <source>
        <dbReference type="Proteomes" id="UP000077684"/>
    </source>
</evidence>
<dbReference type="PANTHER" id="PTHR47369:SF2">
    <property type="entry name" value="BTB_POZ DOMAIN-CONTAINING PROTEIN 2"/>
    <property type="match status" value="1"/>
</dbReference>
<evidence type="ECO:0000256" key="1">
    <source>
        <dbReference type="SAM" id="MobiDB-lite"/>
    </source>
</evidence>
<gene>
    <name evidence="2" type="ORF">A4X06_0g3985</name>
</gene>
<dbReference type="Proteomes" id="UP000077684">
    <property type="component" value="Unassembled WGS sequence"/>
</dbReference>
<accession>A0A8X7MUL5</accession>
<feature type="region of interest" description="Disordered" evidence="1">
    <location>
        <begin position="115"/>
        <end position="230"/>
    </location>
</feature>
<feature type="compositionally biased region" description="Polar residues" evidence="1">
    <location>
        <begin position="181"/>
        <end position="200"/>
    </location>
</feature>
<feature type="non-terminal residue" evidence="2">
    <location>
        <position position="415"/>
    </location>
</feature>
<keyword evidence="3" id="KW-1185">Reference proteome</keyword>
<comment type="caution">
    <text evidence="2">The sequence shown here is derived from an EMBL/GenBank/DDBJ whole genome shotgun (WGS) entry which is preliminary data.</text>
</comment>
<name>A0A8X7MUL5_9BASI</name>
<reference evidence="2" key="2">
    <citation type="journal article" date="2019" name="IMA Fungus">
        <title>Genome sequencing and comparison of five Tilletia species to identify candidate genes for the detection of regulated species infecting wheat.</title>
        <authorList>
            <person name="Nguyen H.D.T."/>
            <person name="Sultana T."/>
            <person name="Kesanakurti P."/>
            <person name="Hambleton S."/>
        </authorList>
    </citation>
    <scope>NUCLEOTIDE SEQUENCE</scope>
    <source>
        <strain evidence="2">DAOMC 236426</strain>
    </source>
</reference>
<protein>
    <submittedName>
        <fullName evidence="2">Uncharacterized protein</fullName>
    </submittedName>
</protein>
<sequence length="415" mass="43432">PKPQCLAHIYGAAPPQQQPLPASTARALLAAASLLELDDLAEWALAQARSSLVLDAELIPTTHFLSTSVAAAAASTSRSGAAAAAGGNDSPSQQPQLDGAYMLVHDRWAAMLQQQQQNGNNAGSVTTSSSSSAPPPGLPEPHSNNNNPVLYPRHQHESFQDPNANANGNGNGNGHHLIPQSDISSASSPNTFDPTTPSLPQQQQQEAGGPWATTDPQHHHHHQSSHHYPLPYPSSYHSRIFALQEALFLYLASTLPTELGAFARQTGVPEPSTGADRLADVYTQLDFELFREVMQSTHFPVSSVQERFAFAKRCIAIRNKTHAAQARQQQTTESYANAAEEQVVLAFGGSLSGPAGRTGSGLSFGGGGASGAGTGMGTAVSGGGTGSGNTASAGTVQIFRKPVRRRFNKASAALT</sequence>
<dbReference type="EMBL" id="LWDE02000395">
    <property type="protein sequence ID" value="KAE8248067.1"/>
    <property type="molecule type" value="Genomic_DNA"/>
</dbReference>
<feature type="compositionally biased region" description="Polar residues" evidence="1">
    <location>
        <begin position="118"/>
        <end position="127"/>
    </location>
</feature>
<dbReference type="PANTHER" id="PTHR47369">
    <property type="entry name" value="BTB/POZ DOMAIN-CONTAINING PROTEIN"/>
    <property type="match status" value="1"/>
</dbReference>
<reference evidence="2" key="1">
    <citation type="submission" date="2016-04" db="EMBL/GenBank/DDBJ databases">
        <authorList>
            <person name="Nguyen H.D."/>
            <person name="Samba Siva P."/>
            <person name="Cullis J."/>
            <person name="Levesque C.A."/>
            <person name="Hambleton S."/>
        </authorList>
    </citation>
    <scope>NUCLEOTIDE SEQUENCE</scope>
    <source>
        <strain evidence="2">DAOMC 236426</strain>
    </source>
</reference>
<proteinExistence type="predicted"/>
<dbReference type="AlphaFoldDB" id="A0A8X7MUL5"/>
<evidence type="ECO:0000313" key="2">
    <source>
        <dbReference type="EMBL" id="KAE8248067.1"/>
    </source>
</evidence>